<dbReference type="Proteomes" id="UP001432014">
    <property type="component" value="Chromosome"/>
</dbReference>
<keyword evidence="2" id="KW-1185">Reference proteome</keyword>
<accession>A0ABZ1WH62</accession>
<name>A0ABZ1WH62_9ACTN</name>
<dbReference type="EMBL" id="CP108482">
    <property type="protein sequence ID" value="WUS60103.1"/>
    <property type="molecule type" value="Genomic_DNA"/>
</dbReference>
<protein>
    <submittedName>
        <fullName evidence="1">Uncharacterized protein</fullName>
    </submittedName>
</protein>
<evidence type="ECO:0000313" key="2">
    <source>
        <dbReference type="Proteomes" id="UP001432014"/>
    </source>
</evidence>
<evidence type="ECO:0000313" key="1">
    <source>
        <dbReference type="EMBL" id="WUS60103.1"/>
    </source>
</evidence>
<dbReference type="RefSeq" id="WP_329493814.1">
    <property type="nucleotide sequence ID" value="NZ_CP108460.1"/>
</dbReference>
<gene>
    <name evidence="1" type="ORF">OG469_34195</name>
</gene>
<organism evidence="1 2">
    <name type="scientific">Kitasatospora herbaricolor</name>
    <dbReference type="NCBI Taxonomy" id="68217"/>
    <lineage>
        <taxon>Bacteria</taxon>
        <taxon>Bacillati</taxon>
        <taxon>Actinomycetota</taxon>
        <taxon>Actinomycetes</taxon>
        <taxon>Kitasatosporales</taxon>
        <taxon>Streptomycetaceae</taxon>
        <taxon>Kitasatospora</taxon>
    </lineage>
</organism>
<reference evidence="1 2" key="1">
    <citation type="submission" date="2022-10" db="EMBL/GenBank/DDBJ databases">
        <title>The complete genomes of actinobacterial strains from the NBC collection.</title>
        <authorList>
            <person name="Joergensen T.S."/>
            <person name="Alvarez Arevalo M."/>
            <person name="Sterndorff E.B."/>
            <person name="Faurdal D."/>
            <person name="Vuksanovic O."/>
            <person name="Mourched A.-S."/>
            <person name="Charusanti P."/>
            <person name="Shaw S."/>
            <person name="Blin K."/>
            <person name="Weber T."/>
        </authorList>
    </citation>
    <scope>NUCLEOTIDE SEQUENCE [LARGE SCALE GENOMIC DNA]</scope>
    <source>
        <strain evidence="1 2">NBC_01247</strain>
    </source>
</reference>
<proteinExistence type="predicted"/>
<sequence length="71" mass="7788">MARADLPSLQDFVRRVAVPGTGSAVRVTIGAGHSTERRTVRMPADVANGITEVLREEIDTLPHDNADRQRH</sequence>